<dbReference type="EMBL" id="GGEC01031767">
    <property type="protein sequence ID" value="MBX12251.1"/>
    <property type="molecule type" value="Transcribed_RNA"/>
</dbReference>
<accession>A0A2P2L2Q1</accession>
<sequence length="91" mass="10215">MILLSFPALSREPNSWIKWNALPVLPLASKQGGPEVDRRPRQPLFSCGWSAPPRALSAYRKTQNPPRPYPCCLLFGCLFGLLDKTKAFSRS</sequence>
<dbReference type="AlphaFoldDB" id="A0A2P2L2Q1"/>
<protein>
    <submittedName>
        <fullName evidence="1">Uncharacterized protein</fullName>
    </submittedName>
</protein>
<name>A0A2P2L2Q1_RHIMU</name>
<proteinExistence type="predicted"/>
<evidence type="ECO:0000313" key="1">
    <source>
        <dbReference type="EMBL" id="MBX12251.1"/>
    </source>
</evidence>
<organism evidence="1">
    <name type="scientific">Rhizophora mucronata</name>
    <name type="common">Asiatic mangrove</name>
    <dbReference type="NCBI Taxonomy" id="61149"/>
    <lineage>
        <taxon>Eukaryota</taxon>
        <taxon>Viridiplantae</taxon>
        <taxon>Streptophyta</taxon>
        <taxon>Embryophyta</taxon>
        <taxon>Tracheophyta</taxon>
        <taxon>Spermatophyta</taxon>
        <taxon>Magnoliopsida</taxon>
        <taxon>eudicotyledons</taxon>
        <taxon>Gunneridae</taxon>
        <taxon>Pentapetalae</taxon>
        <taxon>rosids</taxon>
        <taxon>fabids</taxon>
        <taxon>Malpighiales</taxon>
        <taxon>Rhizophoraceae</taxon>
        <taxon>Rhizophora</taxon>
    </lineage>
</organism>
<reference evidence="1" key="1">
    <citation type="submission" date="2018-02" db="EMBL/GenBank/DDBJ databases">
        <title>Rhizophora mucronata_Transcriptome.</title>
        <authorList>
            <person name="Meera S.P."/>
            <person name="Sreeshan A."/>
            <person name="Augustine A."/>
        </authorList>
    </citation>
    <scope>NUCLEOTIDE SEQUENCE</scope>
    <source>
        <tissue evidence="1">Leaf</tissue>
    </source>
</reference>